<organism evidence="2 3">
    <name type="scientific">Pomacea canaliculata</name>
    <name type="common">Golden apple snail</name>
    <dbReference type="NCBI Taxonomy" id="400727"/>
    <lineage>
        <taxon>Eukaryota</taxon>
        <taxon>Metazoa</taxon>
        <taxon>Spiralia</taxon>
        <taxon>Lophotrochozoa</taxon>
        <taxon>Mollusca</taxon>
        <taxon>Gastropoda</taxon>
        <taxon>Caenogastropoda</taxon>
        <taxon>Architaenioglossa</taxon>
        <taxon>Ampullarioidea</taxon>
        <taxon>Ampullariidae</taxon>
        <taxon>Pomacea</taxon>
    </lineage>
</organism>
<evidence type="ECO:0000313" key="3">
    <source>
        <dbReference type="Proteomes" id="UP000245119"/>
    </source>
</evidence>
<dbReference type="AlphaFoldDB" id="A0A2T7NMS1"/>
<evidence type="ECO:0000313" key="2">
    <source>
        <dbReference type="EMBL" id="PVD22470.1"/>
    </source>
</evidence>
<comment type="caution">
    <text evidence="2">The sequence shown here is derived from an EMBL/GenBank/DDBJ whole genome shotgun (WGS) entry which is preliminary data.</text>
</comment>
<keyword evidence="3" id="KW-1185">Reference proteome</keyword>
<sequence>MTPRSVVVGDSTYPPQGGESGGRTEVEIVEEFGALSPLSKICYVTPRQRTADGGSGGGGASKTYIASFSQRRLFLARVQENQPSREKIGRLAGCATEVELPPVCALKSSRPNSGITEGRW</sequence>
<proteinExistence type="predicted"/>
<name>A0A2T7NMS1_POMCA</name>
<evidence type="ECO:0000256" key="1">
    <source>
        <dbReference type="SAM" id="MobiDB-lite"/>
    </source>
</evidence>
<dbReference type="EMBL" id="PZQS01000011">
    <property type="protein sequence ID" value="PVD22470.1"/>
    <property type="molecule type" value="Genomic_DNA"/>
</dbReference>
<feature type="region of interest" description="Disordered" evidence="1">
    <location>
        <begin position="1"/>
        <end position="23"/>
    </location>
</feature>
<protein>
    <submittedName>
        <fullName evidence="2">Uncharacterized protein</fullName>
    </submittedName>
</protein>
<accession>A0A2T7NMS1</accession>
<dbReference type="Proteomes" id="UP000245119">
    <property type="component" value="Linkage Group LG11"/>
</dbReference>
<reference evidence="2 3" key="1">
    <citation type="submission" date="2018-04" db="EMBL/GenBank/DDBJ databases">
        <title>The genome of golden apple snail Pomacea canaliculata provides insight into stress tolerance and invasive adaptation.</title>
        <authorList>
            <person name="Liu C."/>
            <person name="Liu B."/>
            <person name="Ren Y."/>
            <person name="Zhang Y."/>
            <person name="Wang H."/>
            <person name="Li S."/>
            <person name="Jiang F."/>
            <person name="Yin L."/>
            <person name="Zhang G."/>
            <person name="Qian W."/>
            <person name="Fan W."/>
        </authorList>
    </citation>
    <scope>NUCLEOTIDE SEQUENCE [LARGE SCALE GENOMIC DNA]</scope>
    <source>
        <strain evidence="2">SZHN2017</strain>
        <tissue evidence="2">Muscle</tissue>
    </source>
</reference>
<gene>
    <name evidence="2" type="ORF">C0Q70_18284</name>
</gene>